<dbReference type="InterPro" id="IPR011711">
    <property type="entry name" value="GntR_C"/>
</dbReference>
<name>A0ABN7MIB5_9BURK</name>
<accession>A0ABN7MIB5</accession>
<gene>
    <name evidence="5" type="primary">glaR_2</name>
    <name evidence="5" type="ORF">R69776_05185</name>
</gene>
<dbReference type="SMART" id="SM00895">
    <property type="entry name" value="FCD"/>
    <property type="match status" value="1"/>
</dbReference>
<dbReference type="Proteomes" id="UP000673821">
    <property type="component" value="Unassembled WGS sequence"/>
</dbReference>
<dbReference type="EMBL" id="CAJNBH010000016">
    <property type="protein sequence ID" value="CAE6800278.1"/>
    <property type="molecule type" value="Genomic_DNA"/>
</dbReference>
<proteinExistence type="predicted"/>
<dbReference type="SUPFAM" id="SSF46785">
    <property type="entry name" value="Winged helix' DNA-binding domain"/>
    <property type="match status" value="1"/>
</dbReference>
<dbReference type="InterPro" id="IPR008920">
    <property type="entry name" value="TF_FadR/GntR_C"/>
</dbReference>
<dbReference type="PANTHER" id="PTHR43537">
    <property type="entry name" value="TRANSCRIPTIONAL REGULATOR, GNTR FAMILY"/>
    <property type="match status" value="1"/>
</dbReference>
<keyword evidence="3" id="KW-0804">Transcription</keyword>
<dbReference type="Gene3D" id="1.10.10.10">
    <property type="entry name" value="Winged helix-like DNA-binding domain superfamily/Winged helix DNA-binding domain"/>
    <property type="match status" value="1"/>
</dbReference>
<comment type="caution">
    <text evidence="5">The sequence shown here is derived from an EMBL/GenBank/DDBJ whole genome shotgun (WGS) entry which is preliminary data.</text>
</comment>
<keyword evidence="6" id="KW-1185">Reference proteome</keyword>
<dbReference type="SUPFAM" id="SSF48008">
    <property type="entry name" value="GntR ligand-binding domain-like"/>
    <property type="match status" value="1"/>
</dbReference>
<dbReference type="Pfam" id="PF00392">
    <property type="entry name" value="GntR"/>
    <property type="match status" value="1"/>
</dbReference>
<dbReference type="Gene3D" id="1.20.120.530">
    <property type="entry name" value="GntR ligand-binding domain-like"/>
    <property type="match status" value="1"/>
</dbReference>
<dbReference type="InterPro" id="IPR036388">
    <property type="entry name" value="WH-like_DNA-bd_sf"/>
</dbReference>
<dbReference type="SMART" id="SM00345">
    <property type="entry name" value="HTH_GNTR"/>
    <property type="match status" value="1"/>
</dbReference>
<dbReference type="InterPro" id="IPR000524">
    <property type="entry name" value="Tscrpt_reg_HTH_GntR"/>
</dbReference>
<feature type="domain" description="HTH gntR-type" evidence="4">
    <location>
        <begin position="21"/>
        <end position="88"/>
    </location>
</feature>
<sequence>MSSEYPVPLQNYGGAEMDVSQTTASVVYQKLRQDILRGLLKPGERLRVNEVAQRYGCGAIPTREALSRLSAEALVLYMEQRGFAVAPISMDSLADLTHARVWTAQAAMREAVLKGDAQWEERVLLSYHRLSKVSRYESVDPPVANPAFDQPHREFHLQLFSGCGSHWMVDTCMRLFDHAERYRSLSRQVAVMPREDEHRQILDAVLQRRVDDAVSLISEHFRLTAKIVGDPGK</sequence>
<evidence type="ECO:0000313" key="5">
    <source>
        <dbReference type="EMBL" id="CAE6800278.1"/>
    </source>
</evidence>
<protein>
    <submittedName>
        <fullName evidence="5">HTH-type transcriptional repressor GlaR</fullName>
    </submittedName>
</protein>
<reference evidence="5 6" key="1">
    <citation type="submission" date="2021-02" db="EMBL/GenBank/DDBJ databases">
        <authorList>
            <person name="Vanwijnsberghe S."/>
        </authorList>
    </citation>
    <scope>NUCLEOTIDE SEQUENCE [LARGE SCALE GENOMIC DNA]</scope>
    <source>
        <strain evidence="5 6">R-69776</strain>
    </source>
</reference>
<dbReference type="PANTHER" id="PTHR43537:SF20">
    <property type="entry name" value="HTH-TYPE TRANSCRIPTIONAL REPRESSOR GLAR"/>
    <property type="match status" value="1"/>
</dbReference>
<dbReference type="RefSeq" id="WP_200660021.1">
    <property type="nucleotide sequence ID" value="NZ_CAJNBH010000016.1"/>
</dbReference>
<evidence type="ECO:0000256" key="2">
    <source>
        <dbReference type="ARBA" id="ARBA00023125"/>
    </source>
</evidence>
<dbReference type="PROSITE" id="PS50949">
    <property type="entry name" value="HTH_GNTR"/>
    <property type="match status" value="1"/>
</dbReference>
<evidence type="ECO:0000256" key="1">
    <source>
        <dbReference type="ARBA" id="ARBA00023015"/>
    </source>
</evidence>
<evidence type="ECO:0000313" key="6">
    <source>
        <dbReference type="Proteomes" id="UP000673821"/>
    </source>
</evidence>
<evidence type="ECO:0000259" key="4">
    <source>
        <dbReference type="PROSITE" id="PS50949"/>
    </source>
</evidence>
<dbReference type="InterPro" id="IPR036390">
    <property type="entry name" value="WH_DNA-bd_sf"/>
</dbReference>
<organism evidence="5 6">
    <name type="scientific">Paraburkholderia nemoris</name>
    <dbReference type="NCBI Taxonomy" id="2793076"/>
    <lineage>
        <taxon>Bacteria</taxon>
        <taxon>Pseudomonadati</taxon>
        <taxon>Pseudomonadota</taxon>
        <taxon>Betaproteobacteria</taxon>
        <taxon>Burkholderiales</taxon>
        <taxon>Burkholderiaceae</taxon>
        <taxon>Paraburkholderia</taxon>
    </lineage>
</organism>
<keyword evidence="2" id="KW-0238">DNA-binding</keyword>
<dbReference type="Pfam" id="PF07729">
    <property type="entry name" value="FCD"/>
    <property type="match status" value="1"/>
</dbReference>
<keyword evidence="1" id="KW-0805">Transcription regulation</keyword>
<evidence type="ECO:0000256" key="3">
    <source>
        <dbReference type="ARBA" id="ARBA00023163"/>
    </source>
</evidence>